<evidence type="ECO:0000259" key="4">
    <source>
        <dbReference type="SMART" id="SM00499"/>
    </source>
</evidence>
<dbReference type="Pfam" id="PF00234">
    <property type="entry name" value="Tryp_alpha_amyl"/>
    <property type="match status" value="1"/>
</dbReference>
<dbReference type="PANTHER" id="PTHR33214">
    <property type="entry name" value="BIFUNCTIONAL INHIBITOR/LIPID-TRANSFER PROTEIN/SEED STORAGE 2S ALBUMIN SUPERFAMILY PROTEIN"/>
    <property type="match status" value="1"/>
</dbReference>
<sequence>MKNLFLVVLCALVMALLTSNVQEINAQTPPPITCDAQRLASCAGTILFGTRPAFNSTCCKGLRQQEPCFCQFKNNPTYGQFITSPNAQIFPSACNVTIPTNC</sequence>
<dbReference type="AlphaFoldDB" id="A0AAD8NVA5"/>
<feature type="chain" id="PRO_5042021032" description="Bifunctional inhibitor/plant lipid transfer protein/seed storage helical domain-containing protein" evidence="3">
    <location>
        <begin position="27"/>
        <end position="102"/>
    </location>
</feature>
<feature type="signal peptide" evidence="3">
    <location>
        <begin position="1"/>
        <end position="26"/>
    </location>
</feature>
<name>A0AAD8NVA5_TARER</name>
<evidence type="ECO:0000313" key="6">
    <source>
        <dbReference type="Proteomes" id="UP001229421"/>
    </source>
</evidence>
<dbReference type="SMART" id="SM00499">
    <property type="entry name" value="AAI"/>
    <property type="match status" value="1"/>
</dbReference>
<gene>
    <name evidence="5" type="ORF">QVD17_25008</name>
</gene>
<protein>
    <recommendedName>
        <fullName evidence="4">Bifunctional inhibitor/plant lipid transfer protein/seed storage helical domain-containing protein</fullName>
    </recommendedName>
</protein>
<dbReference type="PANTHER" id="PTHR33214:SF69">
    <property type="entry name" value="BIFUNCTIONAL INHIBITOR_LIPID-TRANSFER PROTEIN_SEED STORAGE 2S ALBUMIN SUPERFAMILY PROTEIN"/>
    <property type="match status" value="1"/>
</dbReference>
<keyword evidence="6" id="KW-1185">Reference proteome</keyword>
<feature type="domain" description="Bifunctional inhibitor/plant lipid transfer protein/seed storage helical" evidence="4">
    <location>
        <begin position="34"/>
        <end position="102"/>
    </location>
</feature>
<comment type="caution">
    <text evidence="5">The sequence shown here is derived from an EMBL/GenBank/DDBJ whole genome shotgun (WGS) entry which is preliminary data.</text>
</comment>
<dbReference type="GO" id="GO:0006869">
    <property type="term" value="P:lipid transport"/>
    <property type="evidence" value="ECO:0007669"/>
    <property type="project" value="InterPro"/>
</dbReference>
<dbReference type="EMBL" id="JAUHHV010000006">
    <property type="protein sequence ID" value="KAK1422116.1"/>
    <property type="molecule type" value="Genomic_DNA"/>
</dbReference>
<evidence type="ECO:0000313" key="5">
    <source>
        <dbReference type="EMBL" id="KAK1422116.1"/>
    </source>
</evidence>
<keyword evidence="1" id="KW-0813">Transport</keyword>
<dbReference type="InterPro" id="IPR033872">
    <property type="entry name" value="nsLTP2"/>
</dbReference>
<dbReference type="SUPFAM" id="SSF47699">
    <property type="entry name" value="Bifunctional inhibitor/lipid-transfer protein/seed storage 2S albumin"/>
    <property type="match status" value="1"/>
</dbReference>
<dbReference type="InterPro" id="IPR016140">
    <property type="entry name" value="Bifunc_inhib/LTP/seed_store"/>
</dbReference>
<dbReference type="Proteomes" id="UP001229421">
    <property type="component" value="Unassembled WGS sequence"/>
</dbReference>
<dbReference type="GO" id="GO:0008289">
    <property type="term" value="F:lipid binding"/>
    <property type="evidence" value="ECO:0007669"/>
    <property type="project" value="UniProtKB-KW"/>
</dbReference>
<dbReference type="InterPro" id="IPR036312">
    <property type="entry name" value="Bifun_inhib/LTP/seed_sf"/>
</dbReference>
<reference evidence="5" key="1">
    <citation type="journal article" date="2023" name="bioRxiv">
        <title>Improved chromosome-level genome assembly for marigold (Tagetes erecta).</title>
        <authorList>
            <person name="Jiang F."/>
            <person name="Yuan L."/>
            <person name="Wang S."/>
            <person name="Wang H."/>
            <person name="Xu D."/>
            <person name="Wang A."/>
            <person name="Fan W."/>
        </authorList>
    </citation>
    <scope>NUCLEOTIDE SEQUENCE</scope>
    <source>
        <strain evidence="5">WSJ</strain>
        <tissue evidence="5">Leaf</tissue>
    </source>
</reference>
<evidence type="ECO:0000256" key="2">
    <source>
        <dbReference type="ARBA" id="ARBA00023121"/>
    </source>
</evidence>
<dbReference type="Gene3D" id="1.10.110.10">
    <property type="entry name" value="Plant lipid-transfer and hydrophobic proteins"/>
    <property type="match status" value="1"/>
</dbReference>
<keyword evidence="2" id="KW-0446">Lipid-binding</keyword>
<accession>A0AAD8NVA5</accession>
<keyword evidence="3" id="KW-0732">Signal</keyword>
<evidence type="ECO:0000256" key="1">
    <source>
        <dbReference type="ARBA" id="ARBA00022448"/>
    </source>
</evidence>
<proteinExistence type="predicted"/>
<organism evidence="5 6">
    <name type="scientific">Tagetes erecta</name>
    <name type="common">African marigold</name>
    <dbReference type="NCBI Taxonomy" id="13708"/>
    <lineage>
        <taxon>Eukaryota</taxon>
        <taxon>Viridiplantae</taxon>
        <taxon>Streptophyta</taxon>
        <taxon>Embryophyta</taxon>
        <taxon>Tracheophyta</taxon>
        <taxon>Spermatophyta</taxon>
        <taxon>Magnoliopsida</taxon>
        <taxon>eudicotyledons</taxon>
        <taxon>Gunneridae</taxon>
        <taxon>Pentapetalae</taxon>
        <taxon>asterids</taxon>
        <taxon>campanulids</taxon>
        <taxon>Asterales</taxon>
        <taxon>Asteraceae</taxon>
        <taxon>Asteroideae</taxon>
        <taxon>Heliantheae alliance</taxon>
        <taxon>Tageteae</taxon>
        <taxon>Tagetes</taxon>
    </lineage>
</organism>
<evidence type="ECO:0000256" key="3">
    <source>
        <dbReference type="SAM" id="SignalP"/>
    </source>
</evidence>